<reference evidence="2 3" key="1">
    <citation type="submission" date="2021-07" db="EMBL/GenBank/DDBJ databases">
        <title>Genome data of Colletotrichum spaethianum.</title>
        <authorList>
            <person name="Utami Y.D."/>
            <person name="Hiruma K."/>
        </authorList>
    </citation>
    <scope>NUCLEOTIDE SEQUENCE [LARGE SCALE GENOMIC DNA]</scope>
    <source>
        <strain evidence="2 3">MAFF 242679</strain>
    </source>
</reference>
<evidence type="ECO:0000313" key="3">
    <source>
        <dbReference type="Proteomes" id="UP001055172"/>
    </source>
</evidence>
<protein>
    <submittedName>
        <fullName evidence="2">Uncharacterized protein</fullName>
    </submittedName>
</protein>
<evidence type="ECO:0000256" key="1">
    <source>
        <dbReference type="SAM" id="MobiDB-lite"/>
    </source>
</evidence>
<keyword evidence="3" id="KW-1185">Reference proteome</keyword>
<dbReference type="EMBL" id="BPPX01000034">
    <property type="protein sequence ID" value="GJC88590.1"/>
    <property type="molecule type" value="Genomic_DNA"/>
</dbReference>
<dbReference type="AlphaFoldDB" id="A0AA37GXM2"/>
<comment type="caution">
    <text evidence="2">The sequence shown here is derived from an EMBL/GenBank/DDBJ whole genome shotgun (WGS) entry which is preliminary data.</text>
</comment>
<accession>A0AA37GXM2</accession>
<feature type="region of interest" description="Disordered" evidence="1">
    <location>
        <begin position="118"/>
        <end position="166"/>
    </location>
</feature>
<feature type="compositionally biased region" description="Basic residues" evidence="1">
    <location>
        <begin position="134"/>
        <end position="143"/>
    </location>
</feature>
<organism evidence="2 3">
    <name type="scientific">Colletotrichum liriopes</name>
    <dbReference type="NCBI Taxonomy" id="708192"/>
    <lineage>
        <taxon>Eukaryota</taxon>
        <taxon>Fungi</taxon>
        <taxon>Dikarya</taxon>
        <taxon>Ascomycota</taxon>
        <taxon>Pezizomycotina</taxon>
        <taxon>Sordariomycetes</taxon>
        <taxon>Hypocreomycetidae</taxon>
        <taxon>Glomerellales</taxon>
        <taxon>Glomerellaceae</taxon>
        <taxon>Colletotrichum</taxon>
        <taxon>Colletotrichum spaethianum species complex</taxon>
    </lineage>
</organism>
<name>A0AA37GXM2_9PEZI</name>
<proteinExistence type="predicted"/>
<dbReference type="Proteomes" id="UP001055172">
    <property type="component" value="Unassembled WGS sequence"/>
</dbReference>
<evidence type="ECO:0000313" key="2">
    <source>
        <dbReference type="EMBL" id="GJC88590.1"/>
    </source>
</evidence>
<gene>
    <name evidence="2" type="ORF">ColLi_11428</name>
</gene>
<sequence length="166" mass="18311">MAVPLIPEQHPHWAEFDGSFSSYFAIDEPQESALQNHEAIVPGPYHPQHTPDIMLAGLPLSEPLGPEASLGLDPGWCIDFVADDFDMLAPYGPNQDNTHSGLRAAEVAQPPYFPPFHERATASTPPTFTPPPRTVHKRARRGVARTDPPHIRLGTREAPMLTRRGQ</sequence>